<dbReference type="InterPro" id="IPR029787">
    <property type="entry name" value="Nucleotide_cyclase"/>
</dbReference>
<protein>
    <recommendedName>
        <fullName evidence="7">Guanylate cyclase domain-containing protein</fullName>
    </recommendedName>
</protein>
<dbReference type="Proteomes" id="UP000828390">
    <property type="component" value="Unassembled WGS sequence"/>
</dbReference>
<gene>
    <name evidence="8" type="ORF">DPMN_015336</name>
</gene>
<reference evidence="8" key="2">
    <citation type="submission" date="2020-11" db="EMBL/GenBank/DDBJ databases">
        <authorList>
            <person name="McCartney M.A."/>
            <person name="Auch B."/>
            <person name="Kono T."/>
            <person name="Mallez S."/>
            <person name="Becker A."/>
            <person name="Gohl D.M."/>
            <person name="Silverstein K.A.T."/>
            <person name="Koren S."/>
            <person name="Bechman K.B."/>
            <person name="Herman A."/>
            <person name="Abrahante J.E."/>
            <person name="Garbe J."/>
        </authorList>
    </citation>
    <scope>NUCLEOTIDE SEQUENCE</scope>
    <source>
        <strain evidence="8">Duluth1</strain>
        <tissue evidence="8">Whole animal</tissue>
    </source>
</reference>
<dbReference type="GO" id="GO:0017046">
    <property type="term" value="F:peptide hormone binding"/>
    <property type="evidence" value="ECO:0007669"/>
    <property type="project" value="TreeGrafter"/>
</dbReference>
<organism evidence="8 9">
    <name type="scientific">Dreissena polymorpha</name>
    <name type="common">Zebra mussel</name>
    <name type="synonym">Mytilus polymorpha</name>
    <dbReference type="NCBI Taxonomy" id="45954"/>
    <lineage>
        <taxon>Eukaryota</taxon>
        <taxon>Metazoa</taxon>
        <taxon>Spiralia</taxon>
        <taxon>Lophotrochozoa</taxon>
        <taxon>Mollusca</taxon>
        <taxon>Bivalvia</taxon>
        <taxon>Autobranchia</taxon>
        <taxon>Heteroconchia</taxon>
        <taxon>Euheterodonta</taxon>
        <taxon>Imparidentia</taxon>
        <taxon>Neoheterodontei</taxon>
        <taxon>Myida</taxon>
        <taxon>Dreissenoidea</taxon>
        <taxon>Dreissenidae</taxon>
        <taxon>Dreissena</taxon>
    </lineage>
</organism>
<dbReference type="GO" id="GO:0000166">
    <property type="term" value="F:nucleotide binding"/>
    <property type="evidence" value="ECO:0007669"/>
    <property type="project" value="UniProtKB-KW"/>
</dbReference>
<dbReference type="AlphaFoldDB" id="A0A9D4N7K6"/>
<dbReference type="Pfam" id="PF00211">
    <property type="entry name" value="Guanylate_cyc"/>
    <property type="match status" value="1"/>
</dbReference>
<keyword evidence="9" id="KW-1185">Reference proteome</keyword>
<dbReference type="EMBL" id="JAIWYP010000001">
    <property type="protein sequence ID" value="KAH3891243.1"/>
    <property type="molecule type" value="Genomic_DNA"/>
</dbReference>
<feature type="domain" description="Guanylate cyclase" evidence="7">
    <location>
        <begin position="24"/>
        <end position="57"/>
    </location>
</feature>
<evidence type="ECO:0000256" key="4">
    <source>
        <dbReference type="ARBA" id="ARBA00022989"/>
    </source>
</evidence>
<comment type="subcellular location">
    <subcellularLocation>
        <location evidence="1">Membrane</location>
    </subcellularLocation>
</comment>
<name>A0A9D4N7K6_DREPO</name>
<evidence type="ECO:0000256" key="3">
    <source>
        <dbReference type="ARBA" id="ARBA00022741"/>
    </source>
</evidence>
<keyword evidence="3" id="KW-0547">Nucleotide-binding</keyword>
<dbReference type="GO" id="GO:0035556">
    <property type="term" value="P:intracellular signal transduction"/>
    <property type="evidence" value="ECO:0007669"/>
    <property type="project" value="InterPro"/>
</dbReference>
<evidence type="ECO:0000256" key="1">
    <source>
        <dbReference type="ARBA" id="ARBA00004370"/>
    </source>
</evidence>
<accession>A0A9D4N7K6</accession>
<dbReference type="GO" id="GO:0004016">
    <property type="term" value="F:adenylate cyclase activity"/>
    <property type="evidence" value="ECO:0007669"/>
    <property type="project" value="TreeGrafter"/>
</dbReference>
<reference evidence="8" key="1">
    <citation type="journal article" date="2019" name="bioRxiv">
        <title>The Genome of the Zebra Mussel, Dreissena polymorpha: A Resource for Invasive Species Research.</title>
        <authorList>
            <person name="McCartney M.A."/>
            <person name="Auch B."/>
            <person name="Kono T."/>
            <person name="Mallez S."/>
            <person name="Zhang Y."/>
            <person name="Obille A."/>
            <person name="Becker A."/>
            <person name="Abrahante J.E."/>
            <person name="Garbe J."/>
            <person name="Badalamenti J.P."/>
            <person name="Herman A."/>
            <person name="Mangelson H."/>
            <person name="Liachko I."/>
            <person name="Sullivan S."/>
            <person name="Sone E.D."/>
            <person name="Koren S."/>
            <person name="Silverstein K.A.T."/>
            <person name="Beckman K.B."/>
            <person name="Gohl D.M."/>
        </authorList>
    </citation>
    <scope>NUCLEOTIDE SEQUENCE</scope>
    <source>
        <strain evidence="8">Duluth1</strain>
        <tissue evidence="8">Whole animal</tissue>
    </source>
</reference>
<dbReference type="SUPFAM" id="SSF55073">
    <property type="entry name" value="Nucleotide cyclase"/>
    <property type="match status" value="1"/>
</dbReference>
<evidence type="ECO:0000313" key="8">
    <source>
        <dbReference type="EMBL" id="KAH3891243.1"/>
    </source>
</evidence>
<dbReference type="Gene3D" id="3.30.70.1230">
    <property type="entry name" value="Nucleotide cyclase"/>
    <property type="match status" value="1"/>
</dbReference>
<sequence length="89" mass="10173">MCRKVADDLKFGRSVQAEAFASVTIYFSDIVQFTDLASESTPLEVAHGSEFIQLIYSMAAFSFLCKRYRVFIKINNNNEYGITNTHMFI</sequence>
<evidence type="ECO:0000259" key="7">
    <source>
        <dbReference type="PROSITE" id="PS50125"/>
    </source>
</evidence>
<dbReference type="GO" id="GO:0007168">
    <property type="term" value="P:receptor guanylyl cyclase signaling pathway"/>
    <property type="evidence" value="ECO:0007669"/>
    <property type="project" value="TreeGrafter"/>
</dbReference>
<dbReference type="PANTHER" id="PTHR11920:SF494">
    <property type="entry name" value="ATRIAL NATRIURETIC PEPTIDE RECEPTOR 2"/>
    <property type="match status" value="1"/>
</dbReference>
<dbReference type="GO" id="GO:0005886">
    <property type="term" value="C:plasma membrane"/>
    <property type="evidence" value="ECO:0007669"/>
    <property type="project" value="TreeGrafter"/>
</dbReference>
<keyword evidence="6" id="KW-0456">Lyase</keyword>
<keyword evidence="2" id="KW-0812">Transmembrane</keyword>
<dbReference type="InterPro" id="IPR001054">
    <property type="entry name" value="A/G_cyclase"/>
</dbReference>
<evidence type="ECO:0000256" key="6">
    <source>
        <dbReference type="ARBA" id="ARBA00023239"/>
    </source>
</evidence>
<dbReference type="PROSITE" id="PS50125">
    <property type="entry name" value="GUANYLATE_CYCLASE_2"/>
    <property type="match status" value="1"/>
</dbReference>
<keyword evidence="4" id="KW-1133">Transmembrane helix</keyword>
<evidence type="ECO:0000256" key="2">
    <source>
        <dbReference type="ARBA" id="ARBA00022692"/>
    </source>
</evidence>
<dbReference type="InterPro" id="IPR050401">
    <property type="entry name" value="Cyclic_nucleotide_synthase"/>
</dbReference>
<comment type="caution">
    <text evidence="8">The sequence shown here is derived from an EMBL/GenBank/DDBJ whole genome shotgun (WGS) entry which is preliminary data.</text>
</comment>
<evidence type="ECO:0000256" key="5">
    <source>
        <dbReference type="ARBA" id="ARBA00023136"/>
    </source>
</evidence>
<dbReference type="GO" id="GO:0004383">
    <property type="term" value="F:guanylate cyclase activity"/>
    <property type="evidence" value="ECO:0007669"/>
    <property type="project" value="TreeGrafter"/>
</dbReference>
<dbReference type="PANTHER" id="PTHR11920">
    <property type="entry name" value="GUANYLYL CYCLASE"/>
    <property type="match status" value="1"/>
</dbReference>
<proteinExistence type="predicted"/>
<dbReference type="GO" id="GO:0016941">
    <property type="term" value="F:natriuretic peptide receptor activity"/>
    <property type="evidence" value="ECO:0007669"/>
    <property type="project" value="TreeGrafter"/>
</dbReference>
<evidence type="ECO:0000313" key="9">
    <source>
        <dbReference type="Proteomes" id="UP000828390"/>
    </source>
</evidence>
<keyword evidence="5" id="KW-0472">Membrane</keyword>